<dbReference type="CDD" id="cd00268">
    <property type="entry name" value="DEADc"/>
    <property type="match status" value="1"/>
</dbReference>
<evidence type="ECO:0000256" key="4">
    <source>
        <dbReference type="ARBA" id="ARBA00022840"/>
    </source>
</evidence>
<dbReference type="SMART" id="SM00487">
    <property type="entry name" value="DEXDc"/>
    <property type="match status" value="1"/>
</dbReference>
<dbReference type="GO" id="GO:0003724">
    <property type="term" value="F:RNA helicase activity"/>
    <property type="evidence" value="ECO:0007669"/>
    <property type="project" value="TreeGrafter"/>
</dbReference>
<dbReference type="PROSITE" id="PS51194">
    <property type="entry name" value="HELICASE_CTER"/>
    <property type="match status" value="1"/>
</dbReference>
<dbReference type="Gene3D" id="3.40.50.300">
    <property type="entry name" value="P-loop containing nucleotide triphosphate hydrolases"/>
    <property type="match status" value="2"/>
</dbReference>
<dbReference type="Pfam" id="PF00270">
    <property type="entry name" value="DEAD"/>
    <property type="match status" value="1"/>
</dbReference>
<proteinExistence type="predicted"/>
<feature type="compositionally biased region" description="Basic residues" evidence="5">
    <location>
        <begin position="438"/>
        <end position="461"/>
    </location>
</feature>
<dbReference type="PANTHER" id="PTHR47963:SF7">
    <property type="entry name" value="ATP-DEPENDENT RNA HELICASE YFML-RELATED"/>
    <property type="match status" value="1"/>
</dbReference>
<dbReference type="InterPro" id="IPR001650">
    <property type="entry name" value="Helicase_C-like"/>
</dbReference>
<dbReference type="GO" id="GO:0009409">
    <property type="term" value="P:response to cold"/>
    <property type="evidence" value="ECO:0007669"/>
    <property type="project" value="TreeGrafter"/>
</dbReference>
<reference evidence="6 7" key="1">
    <citation type="submission" date="2019-08" db="EMBL/GenBank/DDBJ databases">
        <authorList>
            <person name="Chang H.C."/>
            <person name="Mun S.Y."/>
        </authorList>
    </citation>
    <scope>NUCLEOTIDE SEQUENCE [LARGE SCALE GENOMIC DNA]</scope>
    <source>
        <strain evidence="6 7">SK</strain>
    </source>
</reference>
<evidence type="ECO:0000313" key="7">
    <source>
        <dbReference type="Proteomes" id="UP000516446"/>
    </source>
</evidence>
<dbReference type="GO" id="GO:0033592">
    <property type="term" value="F:RNA strand annealing activity"/>
    <property type="evidence" value="ECO:0007669"/>
    <property type="project" value="TreeGrafter"/>
</dbReference>
<dbReference type="GO" id="GO:0005840">
    <property type="term" value="C:ribosome"/>
    <property type="evidence" value="ECO:0007669"/>
    <property type="project" value="TreeGrafter"/>
</dbReference>
<protein>
    <submittedName>
        <fullName evidence="6">DEAD/DEAH box helicase</fullName>
    </submittedName>
</protein>
<keyword evidence="2" id="KW-0378">Hydrolase</keyword>
<dbReference type="InterPro" id="IPR027417">
    <property type="entry name" value="P-loop_NTPase"/>
</dbReference>
<dbReference type="Proteomes" id="UP000516446">
    <property type="component" value="Chromosome"/>
</dbReference>
<dbReference type="SUPFAM" id="SSF52540">
    <property type="entry name" value="P-loop containing nucleoside triphosphate hydrolases"/>
    <property type="match status" value="1"/>
</dbReference>
<keyword evidence="1" id="KW-0547">Nucleotide-binding</keyword>
<evidence type="ECO:0000313" key="6">
    <source>
        <dbReference type="EMBL" id="QNT64043.1"/>
    </source>
</evidence>
<evidence type="ECO:0000256" key="5">
    <source>
        <dbReference type="SAM" id="MobiDB-lite"/>
    </source>
</evidence>
<dbReference type="InterPro" id="IPR014001">
    <property type="entry name" value="Helicase_ATP-bd"/>
</dbReference>
<dbReference type="PROSITE" id="PS51192">
    <property type="entry name" value="HELICASE_ATP_BIND_1"/>
    <property type="match status" value="1"/>
</dbReference>
<feature type="region of interest" description="Disordered" evidence="5">
    <location>
        <begin position="410"/>
        <end position="461"/>
    </location>
</feature>
<evidence type="ECO:0000256" key="2">
    <source>
        <dbReference type="ARBA" id="ARBA00022801"/>
    </source>
</evidence>
<dbReference type="AlphaFoldDB" id="A0A7H1MKQ7"/>
<dbReference type="InterPro" id="IPR044742">
    <property type="entry name" value="DEAD/DEAH_RhlB"/>
</dbReference>
<dbReference type="RefSeq" id="WP_006845763.1">
    <property type="nucleotide sequence ID" value="NZ_CP026847.1"/>
</dbReference>
<evidence type="ECO:0000256" key="3">
    <source>
        <dbReference type="ARBA" id="ARBA00022806"/>
    </source>
</evidence>
<dbReference type="InterPro" id="IPR011545">
    <property type="entry name" value="DEAD/DEAH_box_helicase_dom"/>
</dbReference>
<dbReference type="Pfam" id="PF00271">
    <property type="entry name" value="Helicase_C"/>
    <property type="match status" value="1"/>
</dbReference>
<dbReference type="GO" id="GO:0016787">
    <property type="term" value="F:hydrolase activity"/>
    <property type="evidence" value="ECO:0007669"/>
    <property type="project" value="UniProtKB-KW"/>
</dbReference>
<organism evidence="6 7">
    <name type="scientific">Weissella koreensis</name>
    <dbReference type="NCBI Taxonomy" id="165096"/>
    <lineage>
        <taxon>Bacteria</taxon>
        <taxon>Bacillati</taxon>
        <taxon>Bacillota</taxon>
        <taxon>Bacilli</taxon>
        <taxon>Lactobacillales</taxon>
        <taxon>Lactobacillaceae</taxon>
        <taxon>Weissella</taxon>
    </lineage>
</organism>
<dbReference type="InterPro" id="IPR050547">
    <property type="entry name" value="DEAD_box_RNA_helicases"/>
</dbReference>
<feature type="compositionally biased region" description="Basic and acidic residues" evidence="5">
    <location>
        <begin position="410"/>
        <end position="437"/>
    </location>
</feature>
<dbReference type="EMBL" id="CP043431">
    <property type="protein sequence ID" value="QNT64043.1"/>
    <property type="molecule type" value="Genomic_DNA"/>
</dbReference>
<dbReference type="SMART" id="SM00490">
    <property type="entry name" value="HELICc"/>
    <property type="match status" value="1"/>
</dbReference>
<accession>A0A7H1MKQ7</accession>
<evidence type="ECO:0000256" key="1">
    <source>
        <dbReference type="ARBA" id="ARBA00022741"/>
    </source>
</evidence>
<dbReference type="GO" id="GO:0005829">
    <property type="term" value="C:cytosol"/>
    <property type="evidence" value="ECO:0007669"/>
    <property type="project" value="TreeGrafter"/>
</dbReference>
<keyword evidence="7" id="KW-1185">Reference proteome</keyword>
<name>A0A7H1MKQ7_9LACO</name>
<keyword evidence="4" id="KW-0067">ATP-binding</keyword>
<gene>
    <name evidence="6" type="ORF">FY536_01570</name>
</gene>
<dbReference type="CDD" id="cd18787">
    <property type="entry name" value="SF2_C_DEAD"/>
    <property type="match status" value="1"/>
</dbReference>
<dbReference type="GO" id="GO:0005524">
    <property type="term" value="F:ATP binding"/>
    <property type="evidence" value="ECO:0007669"/>
    <property type="project" value="UniProtKB-KW"/>
</dbReference>
<sequence>MDVKIKEQLQQAGFLAMTPIQEAVETSLAAGESIDGLAPTGTGKTLAFTWPLLPKIQVGDGEQLLVMAPSQELAMQTTRVMREWANIFGLKTLALTGGANVKHQLDRLKKHPEILVGTPGRVAELVNNKKLKLQRLRTLILDEADILLQEETAEQLKNIWDVYGDETIQVALFGATAVDPTIPAKLFERSFQRIDQRDVPMPTSLQHIMIPTANDQKQKRIRQFASQNHFQAMIFFNTTKALKTTASFLSHEHVAMSTLVRGDSSNTRATALENFRKGKAKFLLTTDVAARGLDIIDLPAIINFDLPRDGETYTHRAGRTGRMGKSGLVITLGNDHDARDLKRLVQVEFEILPWTSFVSHLGIKSGSAKVTKPVASKDANKKRHDLKKKQTVKVAKPKVKADKIITDVNSTKKSEFVESTRSAETEVVSRTERFEKAKKSKRRNQKDKGKPKHKQKIKETN</sequence>
<dbReference type="PANTHER" id="PTHR47963">
    <property type="entry name" value="DEAD-BOX ATP-DEPENDENT RNA HELICASE 47, MITOCHONDRIAL"/>
    <property type="match status" value="1"/>
</dbReference>
<keyword evidence="3 6" id="KW-0347">Helicase</keyword>